<dbReference type="EMBL" id="PUHY01000005">
    <property type="protein sequence ID" value="PQO37150.1"/>
    <property type="molecule type" value="Genomic_DNA"/>
</dbReference>
<protein>
    <submittedName>
        <fullName evidence="1">Uncharacterized protein</fullName>
    </submittedName>
</protein>
<organism evidence="1 2">
    <name type="scientific">Blastopirellula marina</name>
    <dbReference type="NCBI Taxonomy" id="124"/>
    <lineage>
        <taxon>Bacteria</taxon>
        <taxon>Pseudomonadati</taxon>
        <taxon>Planctomycetota</taxon>
        <taxon>Planctomycetia</taxon>
        <taxon>Pirellulales</taxon>
        <taxon>Pirellulaceae</taxon>
        <taxon>Blastopirellula</taxon>
    </lineage>
</organism>
<proteinExistence type="predicted"/>
<accession>A0A2S8FYI8</accession>
<evidence type="ECO:0000313" key="2">
    <source>
        <dbReference type="Proteomes" id="UP000238322"/>
    </source>
</evidence>
<reference evidence="1 2" key="1">
    <citation type="submission" date="2018-02" db="EMBL/GenBank/DDBJ databases">
        <title>Comparative genomes isolates from brazilian mangrove.</title>
        <authorList>
            <person name="Araujo J.E."/>
            <person name="Taketani R.G."/>
            <person name="Silva M.C.P."/>
            <person name="Loureco M.V."/>
            <person name="Andreote F.D."/>
        </authorList>
    </citation>
    <scope>NUCLEOTIDE SEQUENCE [LARGE SCALE GENOMIC DNA]</scope>
    <source>
        <strain evidence="1 2">Hex-1 MGV</strain>
    </source>
</reference>
<gene>
    <name evidence="1" type="ORF">C5Y83_04125</name>
</gene>
<name>A0A2S8FYI8_9BACT</name>
<comment type="caution">
    <text evidence="1">The sequence shown here is derived from an EMBL/GenBank/DDBJ whole genome shotgun (WGS) entry which is preliminary data.</text>
</comment>
<dbReference type="Proteomes" id="UP000238322">
    <property type="component" value="Unassembled WGS sequence"/>
</dbReference>
<sequence>MFGQVSNVSVTISGDHSLTDKKYQLGAQALIHVGDKVRVFDVGMIANTSPTGSDAAVAMQIKLAKHVKAAMTASATEGLKIYGEVTW</sequence>
<dbReference type="AlphaFoldDB" id="A0A2S8FYI8"/>
<evidence type="ECO:0000313" key="1">
    <source>
        <dbReference type="EMBL" id="PQO37150.1"/>
    </source>
</evidence>